<evidence type="ECO:0000313" key="1">
    <source>
        <dbReference type="EMBL" id="KAJ9066948.1"/>
    </source>
</evidence>
<comment type="caution">
    <text evidence="1">The sequence shown here is derived from an EMBL/GenBank/DDBJ whole genome shotgun (WGS) entry which is preliminary data.</text>
</comment>
<dbReference type="Proteomes" id="UP001165960">
    <property type="component" value="Unassembled WGS sequence"/>
</dbReference>
<organism evidence="1 2">
    <name type="scientific">Entomophthora muscae</name>
    <dbReference type="NCBI Taxonomy" id="34485"/>
    <lineage>
        <taxon>Eukaryota</taxon>
        <taxon>Fungi</taxon>
        <taxon>Fungi incertae sedis</taxon>
        <taxon>Zoopagomycota</taxon>
        <taxon>Entomophthoromycotina</taxon>
        <taxon>Entomophthoromycetes</taxon>
        <taxon>Entomophthorales</taxon>
        <taxon>Entomophthoraceae</taxon>
        <taxon>Entomophthora</taxon>
    </lineage>
</organism>
<accession>A0ACC2SX80</accession>
<sequence>MIPYYFLPKIFQYLESNDQRQLRLVSTEWNEFLLPFVFARLSTDRHDGFEELLCNYSEFVREVCVNSLDARMTELLSACNNTTRLFINLNDISPEAALILGEGFPNLSYLELYYADSAKLSYLSPLTRKVKALYYHPIPCDNPEEFMTYYKDFDCPLVTHLKIEEEWTLSGDNFPYIIGKFPALKTFEYAVPSLHGFQFTHFVYDVENTVFKEIRFEGRDTPMSAFLRFQDDIPLKTPLLSSDEEVTHESQFHALLDINLHSFYYYIPWFACLDAIDLKTTFLDQEDFIDLLLSLKGIRSLSFDFKYQEFSPDLCKETFKATAVFIEVFEPKLPVVLVWLASCFPNLQELGVHLLDLPDNYEKRESKLTFEFWKSLIRNCSNLSIIHLSNVSSSQCRIEKEYPRILVDNKRQLRHFDLD</sequence>
<dbReference type="EMBL" id="QTSX02004272">
    <property type="protein sequence ID" value="KAJ9066948.1"/>
    <property type="molecule type" value="Genomic_DNA"/>
</dbReference>
<keyword evidence="2" id="KW-1185">Reference proteome</keyword>
<reference evidence="1" key="1">
    <citation type="submission" date="2022-04" db="EMBL/GenBank/DDBJ databases">
        <title>Genome of the entomopathogenic fungus Entomophthora muscae.</title>
        <authorList>
            <person name="Elya C."/>
            <person name="Lovett B.R."/>
            <person name="Lee E."/>
            <person name="Macias A.M."/>
            <person name="Hajek A.E."/>
            <person name="De Bivort B.L."/>
            <person name="Kasson M.T."/>
            <person name="De Fine Licht H.H."/>
            <person name="Stajich J.E."/>
        </authorList>
    </citation>
    <scope>NUCLEOTIDE SEQUENCE</scope>
    <source>
        <strain evidence="1">Berkeley</strain>
    </source>
</reference>
<name>A0ACC2SX80_9FUNG</name>
<gene>
    <name evidence="1" type="ORF">DSO57_1004710</name>
</gene>
<evidence type="ECO:0000313" key="2">
    <source>
        <dbReference type="Proteomes" id="UP001165960"/>
    </source>
</evidence>
<protein>
    <submittedName>
        <fullName evidence="1">Uncharacterized protein</fullName>
    </submittedName>
</protein>
<proteinExistence type="predicted"/>